<comment type="similarity">
    <text evidence="2">Belongs to the THAP1 family.</text>
</comment>
<evidence type="ECO:0000256" key="8">
    <source>
        <dbReference type="ARBA" id="ARBA00023125"/>
    </source>
</evidence>
<keyword evidence="9" id="KW-0804">Transcription</keyword>
<dbReference type="EMBL" id="CARXXK010000002">
    <property type="protein sequence ID" value="CAI6354948.1"/>
    <property type="molecule type" value="Genomic_DNA"/>
</dbReference>
<dbReference type="InterPro" id="IPR038441">
    <property type="entry name" value="THAP_Znf_sf"/>
</dbReference>
<keyword evidence="7" id="KW-0175">Coiled coil</keyword>
<evidence type="ECO:0000256" key="11">
    <source>
        <dbReference type="ARBA" id="ARBA00023306"/>
    </source>
</evidence>
<gene>
    <name evidence="14" type="ORF">MEUPH1_LOCUS10863</name>
</gene>
<evidence type="ECO:0000256" key="5">
    <source>
        <dbReference type="ARBA" id="ARBA00022833"/>
    </source>
</evidence>
<dbReference type="AlphaFoldDB" id="A0AAV0WGJ7"/>
<evidence type="ECO:0000256" key="3">
    <source>
        <dbReference type="ARBA" id="ARBA00022723"/>
    </source>
</evidence>
<proteinExistence type="inferred from homology"/>
<keyword evidence="8 12" id="KW-0238">DNA-binding</keyword>
<sequence>MPSCFCCNRSRNAKSKSANISFHKFPAKENIRVKWLNFINENGLNTNDITKNSLICSAHFDLASFTCNENQNMRILKKTAVPTCIVERVKNPKNVYPELVKPLLPSFSNSDVSSTSNNCIVFERTEVKSSYVYELNTEEDMDISLISVGQGLQKSENIHEQELAGCNNSANDEDEIASLLPVDSSSTSPSINIESTSDKFSIKKPCMNSKHEISLMDASKFHTSDTPRRRFLKRGIQALKGELKIKDMKIKNVQQTVRRQKKKIASMKTIITKLQNENLINEDVGFTLLESFGKES</sequence>
<evidence type="ECO:0000256" key="9">
    <source>
        <dbReference type="ARBA" id="ARBA00023163"/>
    </source>
</evidence>
<dbReference type="SMART" id="SM00692">
    <property type="entry name" value="DM3"/>
    <property type="match status" value="1"/>
</dbReference>
<dbReference type="Pfam" id="PF05485">
    <property type="entry name" value="THAP"/>
    <property type="match status" value="1"/>
</dbReference>
<dbReference type="PANTHER" id="PTHR46600">
    <property type="entry name" value="THAP DOMAIN-CONTAINING"/>
    <property type="match status" value="1"/>
</dbReference>
<dbReference type="GO" id="GO:0008270">
    <property type="term" value="F:zinc ion binding"/>
    <property type="evidence" value="ECO:0007669"/>
    <property type="project" value="UniProtKB-KW"/>
</dbReference>
<evidence type="ECO:0000259" key="13">
    <source>
        <dbReference type="PROSITE" id="PS50950"/>
    </source>
</evidence>
<keyword evidence="15" id="KW-1185">Reference proteome</keyword>
<dbReference type="SUPFAM" id="SSF57716">
    <property type="entry name" value="Glucocorticoid receptor-like (DNA-binding domain)"/>
    <property type="match status" value="1"/>
</dbReference>
<keyword evidence="10" id="KW-0539">Nucleus</keyword>
<evidence type="ECO:0000256" key="6">
    <source>
        <dbReference type="ARBA" id="ARBA00023015"/>
    </source>
</evidence>
<evidence type="ECO:0000313" key="15">
    <source>
        <dbReference type="Proteomes" id="UP001160148"/>
    </source>
</evidence>
<evidence type="ECO:0000313" key="14">
    <source>
        <dbReference type="EMBL" id="CAI6354948.1"/>
    </source>
</evidence>
<feature type="domain" description="THAP-type" evidence="13">
    <location>
        <begin position="1"/>
        <end position="85"/>
    </location>
</feature>
<dbReference type="PROSITE" id="PS50950">
    <property type="entry name" value="ZF_THAP"/>
    <property type="match status" value="1"/>
</dbReference>
<protein>
    <recommendedName>
        <fullName evidence="13">THAP-type domain-containing protein</fullName>
    </recommendedName>
</protein>
<dbReference type="PANTHER" id="PTHR46600:SF1">
    <property type="entry name" value="THAP DOMAIN-CONTAINING PROTEIN 1"/>
    <property type="match status" value="1"/>
</dbReference>
<keyword evidence="11" id="KW-0131">Cell cycle</keyword>
<dbReference type="InterPro" id="IPR026516">
    <property type="entry name" value="THAP1/10"/>
</dbReference>
<keyword evidence="3" id="KW-0479">Metal-binding</keyword>
<accession>A0AAV0WGJ7</accession>
<evidence type="ECO:0000256" key="7">
    <source>
        <dbReference type="ARBA" id="ARBA00023054"/>
    </source>
</evidence>
<organism evidence="14 15">
    <name type="scientific">Macrosiphum euphorbiae</name>
    <name type="common">potato aphid</name>
    <dbReference type="NCBI Taxonomy" id="13131"/>
    <lineage>
        <taxon>Eukaryota</taxon>
        <taxon>Metazoa</taxon>
        <taxon>Ecdysozoa</taxon>
        <taxon>Arthropoda</taxon>
        <taxon>Hexapoda</taxon>
        <taxon>Insecta</taxon>
        <taxon>Pterygota</taxon>
        <taxon>Neoptera</taxon>
        <taxon>Paraneoptera</taxon>
        <taxon>Hemiptera</taxon>
        <taxon>Sternorrhyncha</taxon>
        <taxon>Aphidomorpha</taxon>
        <taxon>Aphidoidea</taxon>
        <taxon>Aphididae</taxon>
        <taxon>Macrosiphini</taxon>
        <taxon>Macrosiphum</taxon>
    </lineage>
</organism>
<evidence type="ECO:0000256" key="12">
    <source>
        <dbReference type="PROSITE-ProRule" id="PRU00309"/>
    </source>
</evidence>
<dbReference type="Proteomes" id="UP001160148">
    <property type="component" value="Unassembled WGS sequence"/>
</dbReference>
<comment type="caution">
    <text evidence="14">The sequence shown here is derived from an EMBL/GenBank/DDBJ whole genome shotgun (WGS) entry which is preliminary data.</text>
</comment>
<dbReference type="GO" id="GO:0005654">
    <property type="term" value="C:nucleoplasm"/>
    <property type="evidence" value="ECO:0007669"/>
    <property type="project" value="UniProtKB-SubCell"/>
</dbReference>
<keyword evidence="5" id="KW-0862">Zinc</keyword>
<name>A0AAV0WGJ7_9HEMI</name>
<keyword evidence="6" id="KW-0805">Transcription regulation</keyword>
<dbReference type="SMART" id="SM00980">
    <property type="entry name" value="THAP"/>
    <property type="match status" value="1"/>
</dbReference>
<evidence type="ECO:0000256" key="4">
    <source>
        <dbReference type="ARBA" id="ARBA00022771"/>
    </source>
</evidence>
<evidence type="ECO:0000256" key="1">
    <source>
        <dbReference type="ARBA" id="ARBA00004642"/>
    </source>
</evidence>
<dbReference type="InterPro" id="IPR006612">
    <property type="entry name" value="THAP_Znf"/>
</dbReference>
<dbReference type="GO" id="GO:0043565">
    <property type="term" value="F:sequence-specific DNA binding"/>
    <property type="evidence" value="ECO:0007669"/>
    <property type="project" value="InterPro"/>
</dbReference>
<reference evidence="14 15" key="1">
    <citation type="submission" date="2023-01" db="EMBL/GenBank/DDBJ databases">
        <authorList>
            <person name="Whitehead M."/>
        </authorList>
    </citation>
    <scope>NUCLEOTIDE SEQUENCE [LARGE SCALE GENOMIC DNA]</scope>
</reference>
<dbReference type="Gene3D" id="6.20.210.20">
    <property type="entry name" value="THAP domain"/>
    <property type="match status" value="1"/>
</dbReference>
<keyword evidence="4 12" id="KW-0863">Zinc-finger</keyword>
<evidence type="ECO:0000256" key="10">
    <source>
        <dbReference type="ARBA" id="ARBA00023242"/>
    </source>
</evidence>
<evidence type="ECO:0000256" key="2">
    <source>
        <dbReference type="ARBA" id="ARBA00006177"/>
    </source>
</evidence>
<comment type="subcellular location">
    <subcellularLocation>
        <location evidence="1">Nucleus</location>
        <location evidence="1">Nucleoplasm</location>
    </subcellularLocation>
</comment>